<dbReference type="AlphaFoldDB" id="A0AA90HCZ4"/>
<keyword evidence="2" id="KW-0436">Ligase</keyword>
<dbReference type="GO" id="GO:0006221">
    <property type="term" value="P:pyrimidine nucleotide biosynthetic process"/>
    <property type="evidence" value="ECO:0007669"/>
    <property type="project" value="UniProtKB-KW"/>
</dbReference>
<dbReference type="GO" id="GO:0046872">
    <property type="term" value="F:metal ion binding"/>
    <property type="evidence" value="ECO:0007669"/>
    <property type="project" value="UniProtKB-KW"/>
</dbReference>
<dbReference type="GO" id="GO:0005524">
    <property type="term" value="F:ATP binding"/>
    <property type="evidence" value="ECO:0007669"/>
    <property type="project" value="UniProtKB-KW"/>
</dbReference>
<dbReference type="Gene3D" id="3.30.470.20">
    <property type="entry name" value="ATP-grasp fold, B domain"/>
    <property type="match status" value="2"/>
</dbReference>
<keyword evidence="3" id="KW-0479">Metal-binding</keyword>
<dbReference type="Gene3D" id="1.10.1030.10">
    <property type="entry name" value="Carbamoyl-phosphate synthetase, large subunit oligomerisation domain"/>
    <property type="match status" value="1"/>
</dbReference>
<dbReference type="SUPFAM" id="SSF52335">
    <property type="entry name" value="Methylglyoxal synthase-like"/>
    <property type="match status" value="1"/>
</dbReference>
<dbReference type="InterPro" id="IPR058047">
    <property type="entry name" value="CPSase_preATP-grasp"/>
</dbReference>
<dbReference type="InterPro" id="IPR005480">
    <property type="entry name" value="CPSase_lsu_oligo"/>
</dbReference>
<evidence type="ECO:0000256" key="7">
    <source>
        <dbReference type="ARBA" id="ARBA00022975"/>
    </source>
</evidence>
<dbReference type="PANTHER" id="PTHR11405:SF53">
    <property type="entry name" value="CARBAMOYL-PHOSPHATE SYNTHASE [AMMONIA], MITOCHONDRIAL"/>
    <property type="match status" value="1"/>
</dbReference>
<evidence type="ECO:0000256" key="5">
    <source>
        <dbReference type="ARBA" id="ARBA00022741"/>
    </source>
</evidence>
<dbReference type="InterPro" id="IPR005479">
    <property type="entry name" value="CPAse_ATP-bd"/>
</dbReference>
<dbReference type="PROSITE" id="PS51855">
    <property type="entry name" value="MGS"/>
    <property type="match status" value="1"/>
</dbReference>
<dbReference type="GO" id="GO:0006541">
    <property type="term" value="P:glutamine metabolic process"/>
    <property type="evidence" value="ECO:0007669"/>
    <property type="project" value="TreeGrafter"/>
</dbReference>
<dbReference type="InterPro" id="IPR036914">
    <property type="entry name" value="MGS-like_dom_sf"/>
</dbReference>
<evidence type="ECO:0000256" key="1">
    <source>
        <dbReference type="ARBA" id="ARBA00022571"/>
    </source>
</evidence>
<dbReference type="SUPFAM" id="SSF52440">
    <property type="entry name" value="PreATP-grasp domain"/>
    <property type="match status" value="2"/>
</dbReference>
<dbReference type="Pfam" id="PF25596">
    <property type="entry name" value="CPSase_L_D1"/>
    <property type="match status" value="2"/>
</dbReference>
<dbReference type="GO" id="GO:0004087">
    <property type="term" value="F:carbamoyl-phosphate synthase (ammonia) activity"/>
    <property type="evidence" value="ECO:0007669"/>
    <property type="project" value="UniProtKB-EC"/>
</dbReference>
<dbReference type="PANTHER" id="PTHR11405">
    <property type="entry name" value="CARBAMOYLTRANSFERASE FAMILY MEMBER"/>
    <property type="match status" value="1"/>
</dbReference>
<feature type="compositionally biased region" description="Low complexity" evidence="9">
    <location>
        <begin position="428"/>
        <end position="459"/>
    </location>
</feature>
<dbReference type="EMBL" id="JABXJJ020000034">
    <property type="protein sequence ID" value="MDI5972637.1"/>
    <property type="molecule type" value="Genomic_DNA"/>
</dbReference>
<evidence type="ECO:0000256" key="9">
    <source>
        <dbReference type="SAM" id="MobiDB-lite"/>
    </source>
</evidence>
<dbReference type="SMART" id="SM00851">
    <property type="entry name" value="MGS"/>
    <property type="match status" value="1"/>
</dbReference>
<dbReference type="SUPFAM" id="SSF48108">
    <property type="entry name" value="Carbamoyl phosphate synthetase, large subunit connection domain"/>
    <property type="match status" value="1"/>
</dbReference>
<organism evidence="11">
    <name type="scientific">Streptantibioticus silvisoli</name>
    <dbReference type="NCBI Taxonomy" id="2705255"/>
    <lineage>
        <taxon>Bacteria</taxon>
        <taxon>Bacillati</taxon>
        <taxon>Actinomycetota</taxon>
        <taxon>Actinomycetes</taxon>
        <taxon>Kitasatosporales</taxon>
        <taxon>Streptomycetaceae</taxon>
        <taxon>Streptantibioticus</taxon>
    </lineage>
</organism>
<name>A0AA90HCZ4_9ACTN</name>
<evidence type="ECO:0000256" key="6">
    <source>
        <dbReference type="ARBA" id="ARBA00022840"/>
    </source>
</evidence>
<feature type="region of interest" description="Disordered" evidence="9">
    <location>
        <begin position="852"/>
        <end position="903"/>
    </location>
</feature>
<keyword evidence="7" id="KW-0665">Pyrimidine biosynthesis</keyword>
<dbReference type="GO" id="GO:0004088">
    <property type="term" value="F:carbamoyl-phosphate synthase (glutamine-hydrolyzing) activity"/>
    <property type="evidence" value="ECO:0007669"/>
    <property type="project" value="TreeGrafter"/>
</dbReference>
<dbReference type="GO" id="GO:0005737">
    <property type="term" value="C:cytoplasm"/>
    <property type="evidence" value="ECO:0007669"/>
    <property type="project" value="TreeGrafter"/>
</dbReference>
<keyword evidence="5" id="KW-0547">Nucleotide-binding</keyword>
<feature type="domain" description="MGS-like" evidence="10">
    <location>
        <begin position="745"/>
        <end position="903"/>
    </location>
</feature>
<feature type="compositionally biased region" description="Low complexity" evidence="9">
    <location>
        <begin position="299"/>
        <end position="314"/>
    </location>
</feature>
<evidence type="ECO:0000256" key="4">
    <source>
        <dbReference type="ARBA" id="ARBA00022737"/>
    </source>
</evidence>
<dbReference type="InterPro" id="IPR016185">
    <property type="entry name" value="PreATP-grasp_dom_sf"/>
</dbReference>
<keyword evidence="1" id="KW-0055">Arginine biosynthesis</keyword>
<keyword evidence="4" id="KW-0677">Repeat</keyword>
<dbReference type="Pfam" id="PF02786">
    <property type="entry name" value="CPSase_L_D2"/>
    <property type="match status" value="2"/>
</dbReference>
<dbReference type="Gene3D" id="3.40.50.1380">
    <property type="entry name" value="Methylglyoxal synthase-like domain"/>
    <property type="match status" value="1"/>
</dbReference>
<evidence type="ECO:0000256" key="2">
    <source>
        <dbReference type="ARBA" id="ARBA00022598"/>
    </source>
</evidence>
<accession>A0AA90HCZ4</accession>
<evidence type="ECO:0000313" key="11">
    <source>
        <dbReference type="EMBL" id="MDI5972637.1"/>
    </source>
</evidence>
<reference evidence="11" key="1">
    <citation type="submission" date="2023-05" db="EMBL/GenBank/DDBJ databases">
        <title>Streptantibioticus silvisoli sp. nov., acidotolerant actinomycetes 1 from pine litter.</title>
        <authorList>
            <person name="Swiecimska M."/>
            <person name="Golinska P."/>
            <person name="Sangal V."/>
            <person name="Wachnowicz B."/>
            <person name="Goodfellow M."/>
        </authorList>
    </citation>
    <scope>NUCLEOTIDE SEQUENCE</scope>
    <source>
        <strain evidence="11">SL13</strain>
    </source>
</reference>
<dbReference type="Gene3D" id="3.40.50.20">
    <property type="match status" value="2"/>
</dbReference>
<evidence type="ECO:0000256" key="8">
    <source>
        <dbReference type="ARBA" id="ARBA00047359"/>
    </source>
</evidence>
<sequence length="903" mass="91504">MPGRPDIRSILVLGPGPAASGPAAGFDTAVQQGCLALRAEGYRVVLAHPDPATAMTDPRTADATYPEPVTPGCVERVVARERPHALLAALGGPAAVGTAIALHDDGTLERHGVELIGTRPEAVARARDPEWFARTVAAARQRAGMPRRPPPRSLAGWRRYDLELLQDRHGTVAVASTAEHPDPAGHAPGRTVTVFPATTLTPRAFRELRELAAAVARAADGGPGACTVGFAVHPADGRIEVTGLTHGVSASSTTACVVTGLPFARIAARLAVGRPLDAPLDTGPPRPHTVAVRIASRRPPAADGTPAPAAEATGLGHGVPDALRAAVRSAGQLPADDRSAAAPPPARRVAAELAAGRPLDATLLRTAKRLGLSDARIAELRGLREESVREVRRSLGVRARFRPVRPGAACGFMSYGVEPADGSPGAGSTALAPPGTASSATTSYATTPTGPGPAAIGRIAPRRAGPTVIVLGAGAEPAPGTREFTHSCRQALSAVTAAGHRAVLVDSAPHPAGTADRHYVAPLTVEDVLEVVHAERLTGPVAGVLAQFGGPTAVALGRALARHGVPVLGTPPAPPHRDAAPDGGARVGVDALYDGVELYLGAVTEGVEGPGAACVSPPVTLGRRDIERVRAATAAIARAHGVRGLLAVAFTLRAGRLRTVGVHPGASRTVPFATKATAVPLAGAAARIALGTTVAALRAEGLLPERGDAGTPPPYGRIAVWTGEAMGFGAVLGTAYGQARTAAGTPLPTRGRALLSVAGHDHRALVLPARALAAHGFTLLAPAATAAVLRRNGVPVTPVLPDPGLIRDGRVDLLLSTAPGALRAAATARAVPYCADVDAFATTVQAIVDADLSPPTAHPLPRPAPPAPRPAEVVDAGRGGSRQRLDGPSPGPAGGTWRPGAAR</sequence>
<evidence type="ECO:0000256" key="3">
    <source>
        <dbReference type="ARBA" id="ARBA00022723"/>
    </source>
</evidence>
<dbReference type="FunFam" id="3.40.50.20:FF:000001">
    <property type="entry name" value="Carbamoyl-phosphate synthase large chain"/>
    <property type="match status" value="1"/>
</dbReference>
<comment type="catalytic activity">
    <reaction evidence="8">
        <text>hydrogencarbonate + NH4(+) + 2 ATP = carbamoyl phosphate + 2 ADP + phosphate + 2 H(+)</text>
        <dbReference type="Rhea" id="RHEA:18029"/>
        <dbReference type="ChEBI" id="CHEBI:15378"/>
        <dbReference type="ChEBI" id="CHEBI:17544"/>
        <dbReference type="ChEBI" id="CHEBI:28938"/>
        <dbReference type="ChEBI" id="CHEBI:30616"/>
        <dbReference type="ChEBI" id="CHEBI:43474"/>
        <dbReference type="ChEBI" id="CHEBI:58228"/>
        <dbReference type="ChEBI" id="CHEBI:456216"/>
        <dbReference type="EC" id="6.3.4.16"/>
    </reaction>
</comment>
<dbReference type="SMART" id="SM01096">
    <property type="entry name" value="CPSase_L_D3"/>
    <property type="match status" value="1"/>
</dbReference>
<evidence type="ECO:0000259" key="10">
    <source>
        <dbReference type="PROSITE" id="PS51855"/>
    </source>
</evidence>
<dbReference type="InterPro" id="IPR036897">
    <property type="entry name" value="CarbamoylP_synth_lsu_oligo_sf"/>
</dbReference>
<protein>
    <recommendedName>
        <fullName evidence="10">MGS-like domain-containing protein</fullName>
    </recommendedName>
</protein>
<dbReference type="SUPFAM" id="SSF56059">
    <property type="entry name" value="Glutathione synthetase ATP-binding domain-like"/>
    <property type="match status" value="2"/>
</dbReference>
<keyword evidence="6" id="KW-0067">ATP-binding</keyword>
<feature type="compositionally biased region" description="Pro residues" evidence="9">
    <location>
        <begin position="856"/>
        <end position="869"/>
    </location>
</feature>
<comment type="caution">
    <text evidence="11">The sequence shown here is derived from an EMBL/GenBank/DDBJ whole genome shotgun (WGS) entry which is preliminary data.</text>
</comment>
<proteinExistence type="predicted"/>
<keyword evidence="1" id="KW-0028">Amino-acid biosynthesis</keyword>
<dbReference type="InterPro" id="IPR011607">
    <property type="entry name" value="MGS-like_dom"/>
</dbReference>
<gene>
    <name evidence="11" type="ORF">POF50_025395</name>
</gene>
<feature type="region of interest" description="Disordered" evidence="9">
    <location>
        <begin position="421"/>
        <end position="459"/>
    </location>
</feature>
<feature type="region of interest" description="Disordered" evidence="9">
    <location>
        <begin position="296"/>
        <end position="316"/>
    </location>
</feature>
<dbReference type="RefSeq" id="WP_282698986.1">
    <property type="nucleotide sequence ID" value="NZ_JABXJJ020000034.1"/>
</dbReference>